<comment type="catalytic activity">
    <reaction evidence="7">
        <text>L-arginyl-[protein] + H2O = L-citrullyl-[protein] + NH4(+)</text>
        <dbReference type="Rhea" id="RHEA:18089"/>
        <dbReference type="Rhea" id="RHEA-COMP:10532"/>
        <dbReference type="Rhea" id="RHEA-COMP:10588"/>
        <dbReference type="ChEBI" id="CHEBI:15377"/>
        <dbReference type="ChEBI" id="CHEBI:28938"/>
        <dbReference type="ChEBI" id="CHEBI:29965"/>
        <dbReference type="ChEBI" id="CHEBI:83397"/>
        <dbReference type="EC" id="3.5.3.15"/>
    </reaction>
</comment>
<sequence length="655" mass="73300">MPQRQVVKMSTSRASYGVCVLGTEVFLDTHRSTPKGATSFDVHATSAVTVHIIHNPMTKPMFNSRWPLDPDIEVVVTIDVTSKTVNDNKVKISYYGREENELSVAWLYLTCVDISLDVDVSRNGRVRSKGKDKAKWTWGPDGQGAVLLVNCDRDSPGAVGTDSGQVDIRTSADLQDMSVMLLRTQGPSNIFADYQLVLHVPESDADKVRVFHAIRSDSHPQYKPVLGPGKLSYVLDRVGSGENTFYVEGLAFPDAGFSGLVSFSVSLLEVPHKYSPGTPIFTDTVVFRMAPWIMTPNTQQPLEVFVCSIKRGINSNEVFLEELQALLRKANCKLTICSEVESRSDRWIQDELEFGYVEAPHKTFPVVFDSPRNRGLKDFAFKKILGPDFGYVTREPPGHEASSLDSFGNLDVSPPVTVRGKEYPLGHKKVASGRRMSKVVRDFLYAQKVQAPVEIYSEWLSVGHVDEFLTFVPAYDRKGFRLLLASPTACYKLFQEKQRQGHGEATQLVGMSGTERRSIDDILADEGLRNDNKHVQRCIDWNRDLLKQELGLSEQDIIDIPQLFILNGSRADAYFPDMVNMLVLGRHLGIPKPFGPLVAGQCCLEERVRALLEPLGLSCTFINDYFSYHVLFGDVHCGTNVRRKPLAAKWWHVVP</sequence>
<accession>A0A8B9B918</accession>
<keyword evidence="4" id="KW-0963">Cytoplasm</keyword>
<dbReference type="InterPro" id="IPR038685">
    <property type="entry name" value="PAD_N_sf"/>
</dbReference>
<feature type="domain" description="Protein-arginine deiminase C-terminal" evidence="9">
    <location>
        <begin position="280"/>
        <end position="652"/>
    </location>
</feature>
<dbReference type="EC" id="3.5.3.15" evidence="3"/>
<name>A0A8B9B918_9AVES</name>
<dbReference type="InterPro" id="IPR008972">
    <property type="entry name" value="Cupredoxin"/>
</dbReference>
<dbReference type="Ensembl" id="ENSABRT00000001010.1">
    <property type="protein sequence ID" value="ENSABRP00000000709.1"/>
    <property type="gene ID" value="ENSABRG00000000671.1"/>
</dbReference>
<keyword evidence="6" id="KW-0106">Calcium</keyword>
<evidence type="ECO:0000256" key="6">
    <source>
        <dbReference type="ARBA" id="ARBA00022837"/>
    </source>
</evidence>
<dbReference type="GO" id="GO:0004668">
    <property type="term" value="F:protein-arginine deiminase activity"/>
    <property type="evidence" value="ECO:0007669"/>
    <property type="project" value="UniProtKB-EC"/>
</dbReference>
<dbReference type="GO" id="GO:0005509">
    <property type="term" value="F:calcium ion binding"/>
    <property type="evidence" value="ECO:0007669"/>
    <property type="project" value="InterPro"/>
</dbReference>
<dbReference type="FunFam" id="3.75.10.10:FF:000003">
    <property type="entry name" value="Protein-arginine deiminase type-2"/>
    <property type="match status" value="1"/>
</dbReference>
<dbReference type="InterPro" id="IPR036556">
    <property type="entry name" value="PAD_central_sf"/>
</dbReference>
<dbReference type="SUPFAM" id="SSF55909">
    <property type="entry name" value="Pentein"/>
    <property type="match status" value="1"/>
</dbReference>
<dbReference type="Gene3D" id="2.60.40.1860">
    <property type="entry name" value="Protein-arginine deiminase, N-terminal domain"/>
    <property type="match status" value="1"/>
</dbReference>
<comment type="similarity">
    <text evidence="2">Belongs to the protein arginine deiminase family.</text>
</comment>
<evidence type="ECO:0000313" key="13">
    <source>
        <dbReference type="Proteomes" id="UP000694426"/>
    </source>
</evidence>
<evidence type="ECO:0000256" key="8">
    <source>
        <dbReference type="PIRSR" id="PIRSR001247-1"/>
    </source>
</evidence>
<evidence type="ECO:0000259" key="11">
    <source>
        <dbReference type="Pfam" id="PF08527"/>
    </source>
</evidence>
<organism evidence="12 13">
    <name type="scientific">Anser brachyrhynchus</name>
    <name type="common">Pink-footed goose</name>
    <dbReference type="NCBI Taxonomy" id="132585"/>
    <lineage>
        <taxon>Eukaryota</taxon>
        <taxon>Metazoa</taxon>
        <taxon>Chordata</taxon>
        <taxon>Craniata</taxon>
        <taxon>Vertebrata</taxon>
        <taxon>Euteleostomi</taxon>
        <taxon>Archelosauria</taxon>
        <taxon>Archosauria</taxon>
        <taxon>Dinosauria</taxon>
        <taxon>Saurischia</taxon>
        <taxon>Theropoda</taxon>
        <taxon>Coelurosauria</taxon>
        <taxon>Aves</taxon>
        <taxon>Neognathae</taxon>
        <taxon>Galloanserae</taxon>
        <taxon>Anseriformes</taxon>
        <taxon>Anatidae</taxon>
        <taxon>Anserinae</taxon>
        <taxon>Anser</taxon>
    </lineage>
</organism>
<reference evidence="12" key="2">
    <citation type="submission" date="2025-09" db="UniProtKB">
        <authorList>
            <consortium name="Ensembl"/>
        </authorList>
    </citation>
    <scope>IDENTIFICATION</scope>
</reference>
<feature type="domain" description="Protein-arginine deiminase (PAD) N-terminal" evidence="10">
    <location>
        <begin position="1"/>
        <end position="110"/>
    </location>
</feature>
<dbReference type="InterPro" id="IPR013732">
    <property type="entry name" value="PAD_N"/>
</dbReference>
<evidence type="ECO:0000256" key="5">
    <source>
        <dbReference type="ARBA" id="ARBA00022801"/>
    </source>
</evidence>
<evidence type="ECO:0000256" key="3">
    <source>
        <dbReference type="ARBA" id="ARBA00012200"/>
    </source>
</evidence>
<dbReference type="InterPro" id="IPR004303">
    <property type="entry name" value="PAD"/>
</dbReference>
<evidence type="ECO:0000259" key="9">
    <source>
        <dbReference type="Pfam" id="PF03068"/>
    </source>
</evidence>
<feature type="active site" evidence="8">
    <location>
        <position position="464"/>
    </location>
</feature>
<feature type="active site" evidence="8">
    <location>
        <position position="350"/>
    </location>
</feature>
<dbReference type="InterPro" id="IPR013733">
    <property type="entry name" value="Prot_Arg_deaminase_cen_dom"/>
</dbReference>
<dbReference type="AlphaFoldDB" id="A0A8B9B918"/>
<dbReference type="Gene3D" id="3.75.10.10">
    <property type="entry name" value="L-arginine/glycine Amidinotransferase, Chain A"/>
    <property type="match status" value="1"/>
</dbReference>
<feature type="active site" evidence="8">
    <location>
        <position position="466"/>
    </location>
</feature>
<dbReference type="CDD" id="cd04214">
    <property type="entry name" value="PAD_N"/>
    <property type="match status" value="1"/>
</dbReference>
<dbReference type="InterPro" id="IPR013530">
    <property type="entry name" value="PAD_C"/>
</dbReference>
<dbReference type="GO" id="GO:0005737">
    <property type="term" value="C:cytoplasm"/>
    <property type="evidence" value="ECO:0007669"/>
    <property type="project" value="UniProtKB-SubCell"/>
</dbReference>
<dbReference type="FunFam" id="2.60.40.1700:FF:000001">
    <property type="entry name" value="Protein-arginine deiminase type-2"/>
    <property type="match status" value="1"/>
</dbReference>
<dbReference type="Proteomes" id="UP000694426">
    <property type="component" value="Unplaced"/>
</dbReference>
<feature type="active site" evidence="8">
    <location>
        <position position="637"/>
    </location>
</feature>
<dbReference type="Pfam" id="PF03068">
    <property type="entry name" value="PAD"/>
    <property type="match status" value="1"/>
</dbReference>
<protein>
    <recommendedName>
        <fullName evidence="3">protein-arginine deiminase</fullName>
        <ecNumber evidence="3">3.5.3.15</ecNumber>
    </recommendedName>
</protein>
<reference evidence="12" key="1">
    <citation type="submission" date="2025-08" db="UniProtKB">
        <authorList>
            <consortium name="Ensembl"/>
        </authorList>
    </citation>
    <scope>IDENTIFICATION</scope>
</reference>
<keyword evidence="5" id="KW-0378">Hydrolase</keyword>
<feature type="domain" description="Protein-arginine deiminase (PAD) central" evidence="11">
    <location>
        <begin position="112"/>
        <end position="269"/>
    </location>
</feature>
<evidence type="ECO:0000256" key="2">
    <source>
        <dbReference type="ARBA" id="ARBA00008166"/>
    </source>
</evidence>
<dbReference type="SUPFAM" id="SSF49503">
    <property type="entry name" value="Cupredoxins"/>
    <property type="match status" value="1"/>
</dbReference>
<evidence type="ECO:0000256" key="4">
    <source>
        <dbReference type="ARBA" id="ARBA00022490"/>
    </source>
</evidence>
<evidence type="ECO:0000256" key="7">
    <source>
        <dbReference type="ARBA" id="ARBA00048487"/>
    </source>
</evidence>
<evidence type="ECO:0000313" key="12">
    <source>
        <dbReference type="Ensembl" id="ENSABRP00000000709.1"/>
    </source>
</evidence>
<dbReference type="Pfam" id="PF08526">
    <property type="entry name" value="PAD_N"/>
    <property type="match status" value="1"/>
</dbReference>
<dbReference type="PIRSF" id="PIRSF001247">
    <property type="entry name" value="Protein-arginine_deiminase"/>
    <property type="match status" value="1"/>
</dbReference>
<dbReference type="PANTHER" id="PTHR10837:SF11">
    <property type="entry name" value="PROTEIN-ARGININE DEIMINASE TYPE-1"/>
    <property type="match status" value="1"/>
</dbReference>
<dbReference type="GeneTree" id="ENSGT00940000153217"/>
<dbReference type="Pfam" id="PF08527">
    <property type="entry name" value="PAD_M"/>
    <property type="match status" value="1"/>
</dbReference>
<dbReference type="GO" id="GO:0005634">
    <property type="term" value="C:nucleus"/>
    <property type="evidence" value="ECO:0007669"/>
    <property type="project" value="TreeGrafter"/>
</dbReference>
<dbReference type="PANTHER" id="PTHR10837">
    <property type="entry name" value="PEPTIDYLARGININE DEIMINASE"/>
    <property type="match status" value="1"/>
</dbReference>
<evidence type="ECO:0000259" key="10">
    <source>
        <dbReference type="Pfam" id="PF08526"/>
    </source>
</evidence>
<comment type="subcellular location">
    <subcellularLocation>
        <location evidence="1">Cytoplasm</location>
    </subcellularLocation>
</comment>
<dbReference type="Gene3D" id="2.60.40.1700">
    <property type="entry name" value="Protein-arginine deiminase, central domain"/>
    <property type="match status" value="1"/>
</dbReference>
<dbReference type="SUPFAM" id="SSF110083">
    <property type="entry name" value="Peptidylarginine deiminase Pad4, middle domain"/>
    <property type="match status" value="1"/>
</dbReference>
<proteinExistence type="inferred from homology"/>
<evidence type="ECO:0000256" key="1">
    <source>
        <dbReference type="ARBA" id="ARBA00004496"/>
    </source>
</evidence>
<keyword evidence="13" id="KW-1185">Reference proteome</keyword>